<evidence type="ECO:0000313" key="3">
    <source>
        <dbReference type="Proteomes" id="UP000031338"/>
    </source>
</evidence>
<dbReference type="GO" id="GO:0004792">
    <property type="term" value="F:thiosulfate-cyanide sulfurtransferase activity"/>
    <property type="evidence" value="ECO:0007669"/>
    <property type="project" value="UniProtKB-EC"/>
</dbReference>
<dbReference type="EC" id="2.8.1.1" evidence="2"/>
<name>A0A0B8ZPD4_9SPHN</name>
<sequence>MKTRQVALFLAIFAAFQLPGNSRGQTANSATTLPELFDAAGYRKARYRAPVDRPPTPAVAISAEEALHLRPGVDALFIDVLPAEGGVRDPLSGRWTLAAQHETIPGAAWHPETGRSHPDPALWQGLRTAISAERARHPSLPVVVFCRSDCWMSWNSARRLASEGFAQVYWFAEGIEGWNDAGRALVKAEPVTIAPH</sequence>
<comment type="caution">
    <text evidence="2">The sequence shown here is derived from an EMBL/GenBank/DDBJ whole genome shotgun (WGS) entry which is preliminary data.</text>
</comment>
<dbReference type="Proteomes" id="UP000031338">
    <property type="component" value="Unassembled WGS sequence"/>
</dbReference>
<accession>A0A0B8ZPD4</accession>
<organism evidence="2 3">
    <name type="scientific">Novosphingobium subterraneum</name>
    <dbReference type="NCBI Taxonomy" id="48936"/>
    <lineage>
        <taxon>Bacteria</taxon>
        <taxon>Pseudomonadati</taxon>
        <taxon>Pseudomonadota</taxon>
        <taxon>Alphaproteobacteria</taxon>
        <taxon>Sphingomonadales</taxon>
        <taxon>Sphingomonadaceae</taxon>
        <taxon>Novosphingobium</taxon>
    </lineage>
</organism>
<protein>
    <submittedName>
        <fullName evidence="2">Rhodanese-like protein</fullName>
        <ecNumber evidence="2">2.8.1.1</ecNumber>
    </submittedName>
</protein>
<dbReference type="EMBL" id="JRVC01000014">
    <property type="protein sequence ID" value="KHS44978.1"/>
    <property type="molecule type" value="Genomic_DNA"/>
</dbReference>
<feature type="domain" description="Rhodanese" evidence="1">
    <location>
        <begin position="141"/>
        <end position="187"/>
    </location>
</feature>
<proteinExistence type="predicted"/>
<dbReference type="InterPro" id="IPR036873">
    <property type="entry name" value="Rhodanese-like_dom_sf"/>
</dbReference>
<evidence type="ECO:0000259" key="1">
    <source>
        <dbReference type="PROSITE" id="PS50206"/>
    </source>
</evidence>
<dbReference type="InterPro" id="IPR001763">
    <property type="entry name" value="Rhodanese-like_dom"/>
</dbReference>
<keyword evidence="3" id="KW-1185">Reference proteome</keyword>
<dbReference type="Pfam" id="PF00581">
    <property type="entry name" value="Rhodanese"/>
    <property type="match status" value="1"/>
</dbReference>
<dbReference type="PATRIC" id="fig|48936.3.peg.2917"/>
<dbReference type="SUPFAM" id="SSF52821">
    <property type="entry name" value="Rhodanese/Cell cycle control phosphatase"/>
    <property type="match status" value="1"/>
</dbReference>
<dbReference type="STRING" id="48936.NJ75_02904"/>
<keyword evidence="2" id="KW-0808">Transferase</keyword>
<dbReference type="InterPro" id="IPR022376">
    <property type="entry name" value="PQQ_CXXCW"/>
</dbReference>
<reference evidence="2 3" key="1">
    <citation type="submission" date="2014-10" db="EMBL/GenBank/DDBJ databases">
        <title>Draft genome sequence of Novosphingobium subterraneum DSM 12447.</title>
        <authorList>
            <person name="Gan H.M."/>
            <person name="Gan H.Y."/>
            <person name="Savka M.A."/>
        </authorList>
    </citation>
    <scope>NUCLEOTIDE SEQUENCE [LARGE SCALE GENOMIC DNA]</scope>
    <source>
        <strain evidence="2 3">DSM 12447</strain>
    </source>
</reference>
<gene>
    <name evidence="2" type="ORF">NJ75_02904</name>
</gene>
<dbReference type="CDD" id="cd00158">
    <property type="entry name" value="RHOD"/>
    <property type="match status" value="1"/>
</dbReference>
<dbReference type="NCBIfam" id="TIGR03865">
    <property type="entry name" value="PQQ_CXXCW"/>
    <property type="match status" value="1"/>
</dbReference>
<dbReference type="PROSITE" id="PS50206">
    <property type="entry name" value="RHODANESE_3"/>
    <property type="match status" value="1"/>
</dbReference>
<dbReference type="AlphaFoldDB" id="A0A0B8ZPD4"/>
<dbReference type="Gene3D" id="3.40.250.10">
    <property type="entry name" value="Rhodanese-like domain"/>
    <property type="match status" value="1"/>
</dbReference>
<evidence type="ECO:0000313" key="2">
    <source>
        <dbReference type="EMBL" id="KHS44978.1"/>
    </source>
</evidence>
<dbReference type="RefSeq" id="WP_039335624.1">
    <property type="nucleotide sequence ID" value="NZ_JRVC01000014.1"/>
</dbReference>